<dbReference type="InterPro" id="IPR033640">
    <property type="entry name" value="FAR_C"/>
</dbReference>
<evidence type="ECO:0000256" key="2">
    <source>
        <dbReference type="ARBA" id="ARBA00022516"/>
    </source>
</evidence>
<evidence type="ECO:0000313" key="7">
    <source>
        <dbReference type="EMBL" id="KAK9506112.1"/>
    </source>
</evidence>
<evidence type="ECO:0000256" key="3">
    <source>
        <dbReference type="ARBA" id="ARBA00023098"/>
    </source>
</evidence>
<evidence type="ECO:0000259" key="6">
    <source>
        <dbReference type="Pfam" id="PF07993"/>
    </source>
</evidence>
<keyword evidence="4" id="KW-1133">Transmembrane helix</keyword>
<evidence type="ECO:0000259" key="5">
    <source>
        <dbReference type="Pfam" id="PF03015"/>
    </source>
</evidence>
<feature type="transmembrane region" description="Helical" evidence="4">
    <location>
        <begin position="471"/>
        <end position="490"/>
    </location>
</feature>
<dbReference type="CDD" id="cd09071">
    <property type="entry name" value="FAR_C"/>
    <property type="match status" value="1"/>
</dbReference>
<comment type="caution">
    <text evidence="7">The sequence shown here is derived from an EMBL/GenBank/DDBJ whole genome shotgun (WGS) entry which is preliminary data.</text>
</comment>
<feature type="transmembrane region" description="Helical" evidence="4">
    <location>
        <begin position="347"/>
        <end position="368"/>
    </location>
</feature>
<feature type="domain" description="Thioester reductase (TE)" evidence="6">
    <location>
        <begin position="15"/>
        <end position="282"/>
    </location>
</feature>
<dbReference type="Gene3D" id="3.40.50.720">
    <property type="entry name" value="NAD(P)-binding Rossmann-like Domain"/>
    <property type="match status" value="1"/>
</dbReference>
<feature type="domain" description="Fatty acyl-CoA reductase C-terminal" evidence="5">
    <location>
        <begin position="357"/>
        <end position="449"/>
    </location>
</feature>
<keyword evidence="4" id="KW-0560">Oxidoreductase</keyword>
<dbReference type="Pfam" id="PF03015">
    <property type="entry name" value="Sterile"/>
    <property type="match status" value="1"/>
</dbReference>
<dbReference type="AlphaFoldDB" id="A0AAW1DAZ1"/>
<dbReference type="EMBL" id="JAPXFL010000005">
    <property type="protein sequence ID" value="KAK9506112.1"/>
    <property type="molecule type" value="Genomic_DNA"/>
</dbReference>
<keyword evidence="4" id="KW-0521">NADP</keyword>
<gene>
    <name evidence="7" type="ORF">O3M35_008105</name>
</gene>
<dbReference type="Pfam" id="PF07993">
    <property type="entry name" value="NAD_binding_4"/>
    <property type="match status" value="1"/>
</dbReference>
<evidence type="ECO:0000256" key="1">
    <source>
        <dbReference type="ARBA" id="ARBA00005928"/>
    </source>
</evidence>
<keyword evidence="8" id="KW-1185">Reference proteome</keyword>
<dbReference type="CDD" id="cd05236">
    <property type="entry name" value="FAR-N_SDR_e"/>
    <property type="match status" value="1"/>
</dbReference>
<name>A0AAW1DAZ1_9HEMI</name>
<comment type="catalytic activity">
    <reaction evidence="4">
        <text>a long-chain fatty acyl-CoA + 2 NADPH + 2 H(+) = a long-chain primary fatty alcohol + 2 NADP(+) + CoA</text>
        <dbReference type="Rhea" id="RHEA:52716"/>
        <dbReference type="ChEBI" id="CHEBI:15378"/>
        <dbReference type="ChEBI" id="CHEBI:57287"/>
        <dbReference type="ChEBI" id="CHEBI:57783"/>
        <dbReference type="ChEBI" id="CHEBI:58349"/>
        <dbReference type="ChEBI" id="CHEBI:77396"/>
        <dbReference type="ChEBI" id="CHEBI:83139"/>
        <dbReference type="EC" id="1.2.1.84"/>
    </reaction>
</comment>
<dbReference type="GO" id="GO:0102965">
    <property type="term" value="F:alcohol-forming long-chain fatty acyl-CoA reductase activity"/>
    <property type="evidence" value="ECO:0007669"/>
    <property type="project" value="UniProtKB-EC"/>
</dbReference>
<protein>
    <recommendedName>
        <fullName evidence="4">Fatty acyl-CoA reductase</fullName>
        <ecNumber evidence="4">1.2.1.84</ecNumber>
    </recommendedName>
</protein>
<dbReference type="InterPro" id="IPR013120">
    <property type="entry name" value="FAR_NAD-bd"/>
</dbReference>
<comment type="similarity">
    <text evidence="1 4">Belongs to the fatty acyl-CoA reductase family.</text>
</comment>
<dbReference type="Proteomes" id="UP001461498">
    <property type="component" value="Unassembled WGS sequence"/>
</dbReference>
<comment type="function">
    <text evidence="4">Catalyzes the reduction of fatty acyl-CoA to fatty alcohols.</text>
</comment>
<dbReference type="EC" id="1.2.1.84" evidence="4"/>
<dbReference type="GO" id="GO:0005777">
    <property type="term" value="C:peroxisome"/>
    <property type="evidence" value="ECO:0007669"/>
    <property type="project" value="TreeGrafter"/>
</dbReference>
<dbReference type="PANTHER" id="PTHR11011:SF60">
    <property type="entry name" value="FATTY ACYL-COA REDUCTASE-RELATED"/>
    <property type="match status" value="1"/>
</dbReference>
<evidence type="ECO:0000313" key="8">
    <source>
        <dbReference type="Proteomes" id="UP001461498"/>
    </source>
</evidence>
<proteinExistence type="inferred from homology"/>
<evidence type="ECO:0000256" key="4">
    <source>
        <dbReference type="RuleBase" id="RU363097"/>
    </source>
</evidence>
<accession>A0AAW1DAZ1</accession>
<dbReference type="InterPro" id="IPR036291">
    <property type="entry name" value="NAD(P)-bd_dom_sf"/>
</dbReference>
<dbReference type="PANTHER" id="PTHR11011">
    <property type="entry name" value="MALE STERILITY PROTEIN 2-RELATED"/>
    <property type="match status" value="1"/>
</dbReference>
<keyword evidence="4" id="KW-0812">Transmembrane</keyword>
<dbReference type="SUPFAM" id="SSF51735">
    <property type="entry name" value="NAD(P)-binding Rossmann-fold domains"/>
    <property type="match status" value="1"/>
</dbReference>
<dbReference type="InterPro" id="IPR026055">
    <property type="entry name" value="FAR"/>
</dbReference>
<dbReference type="GO" id="GO:0080019">
    <property type="term" value="F:alcohol-forming very long-chain fatty acyl-CoA reductase activity"/>
    <property type="evidence" value="ECO:0007669"/>
    <property type="project" value="InterPro"/>
</dbReference>
<keyword evidence="4" id="KW-0472">Membrane</keyword>
<keyword evidence="3 4" id="KW-0443">Lipid metabolism</keyword>
<keyword evidence="2 4" id="KW-0444">Lipid biosynthesis</keyword>
<sequence length="491" mass="56968">MSAICSFYKDKTIFLTGGTGFIGKLLIEQLLRKTEPKRIYLLIRQKKGLTSDARIENLFQDVVFDRLKAERSDFIGKIEIIPGDLSEDNLGISEEYIERLCETVEVVIHGGASVALNDDFKPVIDANLKGSLSMMKLCRKIKKLQIFAVISTAYSFCPYTEIKEELYPIHITSDKLINLVDNLTEIELKEKSKEILGEWPNPYALCKALVEDVTINQAEGLPVVIIRPCIIMGTYSEPVPGWIDNYYGTNGIMAGVKSGTIKVVRIDPKEKADIVPGDMVASCVLAATYKNSLPRSSTVKPIYNCVPYEETKPKWQEIVDFTADTHPYFTSLNQSFRPFHLLLMPNYYLFEFYSLLFHLIPALFIDFMHKLLNKKPKMYFRYKKLRSFLQSVSYFGNRSWKFSNDNTVKLWNELSEEDKRLFQFDTKCIDWPIYFSNCFQGIIIYLFHEKPNFFSNYTFVRRRTIQLVKKSIFYGFIAYFVWNNFVLRILN</sequence>
<dbReference type="GO" id="GO:0035336">
    <property type="term" value="P:long-chain fatty-acyl-CoA metabolic process"/>
    <property type="evidence" value="ECO:0007669"/>
    <property type="project" value="TreeGrafter"/>
</dbReference>
<reference evidence="7 8" key="1">
    <citation type="submission" date="2022-12" db="EMBL/GenBank/DDBJ databases">
        <title>Chromosome-level genome assembly of true bugs.</title>
        <authorList>
            <person name="Ma L."/>
            <person name="Li H."/>
        </authorList>
    </citation>
    <scope>NUCLEOTIDE SEQUENCE [LARGE SCALE GENOMIC DNA]</scope>
    <source>
        <strain evidence="7">Lab_2022b</strain>
    </source>
</reference>
<organism evidence="7 8">
    <name type="scientific">Rhynocoris fuscipes</name>
    <dbReference type="NCBI Taxonomy" id="488301"/>
    <lineage>
        <taxon>Eukaryota</taxon>
        <taxon>Metazoa</taxon>
        <taxon>Ecdysozoa</taxon>
        <taxon>Arthropoda</taxon>
        <taxon>Hexapoda</taxon>
        <taxon>Insecta</taxon>
        <taxon>Pterygota</taxon>
        <taxon>Neoptera</taxon>
        <taxon>Paraneoptera</taxon>
        <taxon>Hemiptera</taxon>
        <taxon>Heteroptera</taxon>
        <taxon>Panheteroptera</taxon>
        <taxon>Cimicomorpha</taxon>
        <taxon>Reduviidae</taxon>
        <taxon>Harpactorinae</taxon>
        <taxon>Harpactorini</taxon>
        <taxon>Rhynocoris</taxon>
    </lineage>
</organism>